<dbReference type="InterPro" id="IPR050600">
    <property type="entry name" value="SETD3_SETD6_MTase"/>
</dbReference>
<keyword evidence="1" id="KW-0489">Methyltransferase</keyword>
<dbReference type="InterPro" id="IPR046341">
    <property type="entry name" value="SET_dom_sf"/>
</dbReference>
<evidence type="ECO:0000256" key="3">
    <source>
        <dbReference type="ARBA" id="ARBA00022691"/>
    </source>
</evidence>
<dbReference type="InterPro" id="IPR036464">
    <property type="entry name" value="Rubisco_LSMT_subst-bd_sf"/>
</dbReference>
<dbReference type="SUPFAM" id="SSF82199">
    <property type="entry name" value="SET domain"/>
    <property type="match status" value="2"/>
</dbReference>
<evidence type="ECO:0000256" key="2">
    <source>
        <dbReference type="ARBA" id="ARBA00022679"/>
    </source>
</evidence>
<keyword evidence="6" id="KW-1185">Reference proteome</keyword>
<organism evidence="5 6">
    <name type="scientific">Micractinium conductrix</name>
    <dbReference type="NCBI Taxonomy" id="554055"/>
    <lineage>
        <taxon>Eukaryota</taxon>
        <taxon>Viridiplantae</taxon>
        <taxon>Chlorophyta</taxon>
        <taxon>core chlorophytes</taxon>
        <taxon>Trebouxiophyceae</taxon>
        <taxon>Chlorellales</taxon>
        <taxon>Chlorellaceae</taxon>
        <taxon>Chlorella clade</taxon>
        <taxon>Micractinium</taxon>
    </lineage>
</organism>
<keyword evidence="2" id="KW-0808">Transferase</keyword>
<protein>
    <submittedName>
        <fullName evidence="5">SET domain-containing</fullName>
    </submittedName>
</protein>
<dbReference type="GO" id="GO:0032259">
    <property type="term" value="P:methylation"/>
    <property type="evidence" value="ECO:0007669"/>
    <property type="project" value="UniProtKB-KW"/>
</dbReference>
<dbReference type="OrthoDB" id="441812at2759"/>
<dbReference type="GO" id="GO:0016279">
    <property type="term" value="F:protein-lysine N-methyltransferase activity"/>
    <property type="evidence" value="ECO:0007669"/>
    <property type="project" value="TreeGrafter"/>
</dbReference>
<dbReference type="STRING" id="554055.A0A2P6V799"/>
<dbReference type="Gene3D" id="3.90.1420.10">
    <property type="entry name" value="Rubisco LSMT, substrate-binding domain"/>
    <property type="match status" value="1"/>
</dbReference>
<comment type="caution">
    <text evidence="5">The sequence shown here is derived from an EMBL/GenBank/DDBJ whole genome shotgun (WGS) entry which is preliminary data.</text>
</comment>
<dbReference type="PANTHER" id="PTHR13271">
    <property type="entry name" value="UNCHARACTERIZED PUTATIVE METHYLTRANSFERASE"/>
    <property type="match status" value="1"/>
</dbReference>
<evidence type="ECO:0000256" key="1">
    <source>
        <dbReference type="ARBA" id="ARBA00022603"/>
    </source>
</evidence>
<reference evidence="5 6" key="1">
    <citation type="journal article" date="2018" name="Plant J.">
        <title>Genome sequences of Chlorella sorokiniana UTEX 1602 and Micractinium conductrix SAG 241.80: implications to maltose excretion by a green alga.</title>
        <authorList>
            <person name="Arriola M.B."/>
            <person name="Velmurugan N."/>
            <person name="Zhang Y."/>
            <person name="Plunkett M.H."/>
            <person name="Hondzo H."/>
            <person name="Barney B.M."/>
        </authorList>
    </citation>
    <scope>NUCLEOTIDE SEQUENCE [LARGE SCALE GENOMIC DNA]</scope>
    <source>
        <strain evidence="5 6">SAG 241.80</strain>
    </source>
</reference>
<dbReference type="Proteomes" id="UP000239649">
    <property type="component" value="Unassembled WGS sequence"/>
</dbReference>
<feature type="region of interest" description="Disordered" evidence="4">
    <location>
        <begin position="634"/>
        <end position="656"/>
    </location>
</feature>
<feature type="region of interest" description="Disordered" evidence="4">
    <location>
        <begin position="210"/>
        <end position="336"/>
    </location>
</feature>
<evidence type="ECO:0000313" key="5">
    <source>
        <dbReference type="EMBL" id="PSC69948.1"/>
    </source>
</evidence>
<feature type="compositionally biased region" description="Acidic residues" evidence="4">
    <location>
        <begin position="252"/>
        <end position="261"/>
    </location>
</feature>
<dbReference type="PANTHER" id="PTHR13271:SF145">
    <property type="entry name" value="SET DOMAIN-CONTAINING PROTEIN"/>
    <property type="match status" value="1"/>
</dbReference>
<dbReference type="AlphaFoldDB" id="A0A2P6V799"/>
<dbReference type="CDD" id="cd10527">
    <property type="entry name" value="SET_LSMT"/>
    <property type="match status" value="1"/>
</dbReference>
<evidence type="ECO:0000313" key="6">
    <source>
        <dbReference type="Proteomes" id="UP000239649"/>
    </source>
</evidence>
<feature type="compositionally biased region" description="Low complexity" evidence="4">
    <location>
        <begin position="311"/>
        <end position="325"/>
    </location>
</feature>
<keyword evidence="3" id="KW-0949">S-adenosyl-L-methionine</keyword>
<dbReference type="Gene3D" id="3.90.1410.10">
    <property type="entry name" value="set domain protein methyltransferase, domain 1"/>
    <property type="match status" value="2"/>
</dbReference>
<dbReference type="EMBL" id="LHPF02000023">
    <property type="protein sequence ID" value="PSC69948.1"/>
    <property type="molecule type" value="Genomic_DNA"/>
</dbReference>
<gene>
    <name evidence="5" type="ORF">C2E20_6627</name>
</gene>
<evidence type="ECO:0000256" key="4">
    <source>
        <dbReference type="SAM" id="MobiDB-lite"/>
    </source>
</evidence>
<accession>A0A2P6V799</accession>
<sequence>MLPSLLDWFNQVRIAHSDAVALVAGGEEGYSGLALAVKATRDIAEGEGLCTIPKAACLSIRTTQLADIIEEEELGGGLGLVLAVLHEMSLGEESTWHGYFRALPPREYLPLFWSDAQLKWLQGTELEGRVAADRAAAAEDFEDHVLPLLQKYPGRLRDDFITLGNFHVAASFVASRAFGVDEWHGDAMVPLADIFNHKASVVELGEGYEVHGAGTDSSDGEGGGSDEEPEGGGSDGEGEGGGSEEGGSSGTEGEEASEGEEGSSSSSSDEEHPSQRGKQAAGHGHEHRRDGACCGGALSHAHGDGTRAHTHAAAASTAAAAAEQASGGGEHATVLPSVMGGGPAAIHGLESANGLHLRLQMGIVDADEDTLEIVAGSAVPAGAEVHNTYGELGNAELVKKYGFALRQNPFTLATLDKGRLLGAAKRALGAKRWRVRSALLERETEVLEAEEEPFEALPNGHISAPLFVALLVLGASDNEAARWEGVADALRPPAAAAAAAGGDSEEEEEEEQQQLGAVQVWPVLDTKGKQLTPEAASAAAAAQPRSRGAQLTPAMCRLLRDEVQQRMAAYPAPLQQDVEKLAAAEEQQQQPGAAAAADSEAAVAERAALLLRITEQEVLRDLLAALAARLAAAGGEAAGANGGATAAGTTRGKRKR</sequence>
<proteinExistence type="predicted"/>
<feature type="compositionally biased region" description="Gly residues" evidence="4">
    <location>
        <begin position="231"/>
        <end position="250"/>
    </location>
</feature>
<feature type="compositionally biased region" description="Acidic residues" evidence="4">
    <location>
        <begin position="503"/>
        <end position="512"/>
    </location>
</feature>
<name>A0A2P6V799_9CHLO</name>
<feature type="region of interest" description="Disordered" evidence="4">
    <location>
        <begin position="494"/>
        <end position="519"/>
    </location>
</feature>